<dbReference type="PANTHER" id="PTHR32552">
    <property type="entry name" value="FERRICHROME IRON RECEPTOR-RELATED"/>
    <property type="match status" value="1"/>
</dbReference>
<evidence type="ECO:0000256" key="1">
    <source>
        <dbReference type="ARBA" id="ARBA00004571"/>
    </source>
</evidence>
<evidence type="ECO:0000259" key="17">
    <source>
        <dbReference type="Pfam" id="PF07715"/>
    </source>
</evidence>
<keyword evidence="8" id="KW-0406">Ion transport</keyword>
<organism evidence="18 19">
    <name type="scientific">Brevundimonas goettingensis</name>
    <dbReference type="NCBI Taxonomy" id="2774190"/>
    <lineage>
        <taxon>Bacteria</taxon>
        <taxon>Pseudomonadati</taxon>
        <taxon>Pseudomonadota</taxon>
        <taxon>Alphaproteobacteria</taxon>
        <taxon>Caulobacterales</taxon>
        <taxon>Caulobacteraceae</taxon>
        <taxon>Brevundimonas</taxon>
    </lineage>
</organism>
<proteinExistence type="inferred from homology"/>
<keyword evidence="4" id="KW-0410">Iron transport</keyword>
<dbReference type="Gene3D" id="2.40.170.20">
    <property type="entry name" value="TonB-dependent receptor, beta-barrel domain"/>
    <property type="match status" value="1"/>
</dbReference>
<dbReference type="InterPro" id="IPR000531">
    <property type="entry name" value="Beta-barrel_TonB"/>
</dbReference>
<evidence type="ECO:0000313" key="18">
    <source>
        <dbReference type="EMBL" id="QTC93338.1"/>
    </source>
</evidence>
<dbReference type="InterPro" id="IPR036942">
    <property type="entry name" value="Beta-barrel_TonB_sf"/>
</dbReference>
<dbReference type="InterPro" id="IPR010917">
    <property type="entry name" value="TonB_rcpt_CS"/>
</dbReference>
<keyword evidence="5 12" id="KW-0812">Transmembrane</keyword>
<reference evidence="18" key="1">
    <citation type="submission" date="2020-09" db="EMBL/GenBank/DDBJ databases">
        <title>Brevundimonas sp. LVF2 isolated from a puddle in Goettingen, Germany.</title>
        <authorList>
            <person name="Friedrich I."/>
            <person name="Klassen A."/>
            <person name="Hannes N."/>
            <person name="Schneider D."/>
            <person name="Hertel R."/>
            <person name="Daniel R."/>
        </authorList>
    </citation>
    <scope>NUCLEOTIDE SEQUENCE</scope>
    <source>
        <strain evidence="18">LVF2</strain>
    </source>
</reference>
<comment type="subcellular location">
    <subcellularLocation>
        <location evidence="1 12">Cell outer membrane</location>
        <topology evidence="1 12">Multi-pass membrane protein</topology>
    </subcellularLocation>
</comment>
<dbReference type="InterPro" id="IPR037066">
    <property type="entry name" value="Plug_dom_sf"/>
</dbReference>
<evidence type="ECO:0000256" key="6">
    <source>
        <dbReference type="ARBA" id="ARBA00022729"/>
    </source>
</evidence>
<evidence type="ECO:0000256" key="2">
    <source>
        <dbReference type="ARBA" id="ARBA00022448"/>
    </source>
</evidence>
<dbReference type="Gene3D" id="2.170.130.10">
    <property type="entry name" value="TonB-dependent receptor, plug domain"/>
    <property type="match status" value="1"/>
</dbReference>
<evidence type="ECO:0000256" key="13">
    <source>
        <dbReference type="PROSITE-ProRule" id="PRU10144"/>
    </source>
</evidence>
<evidence type="ECO:0000256" key="3">
    <source>
        <dbReference type="ARBA" id="ARBA00022452"/>
    </source>
</evidence>
<keyword evidence="6" id="KW-0732">Signal</keyword>
<dbReference type="PANTHER" id="PTHR32552:SF89">
    <property type="entry name" value="CATECHOLATE SIDEROPHORE RECEPTOR FIU"/>
    <property type="match status" value="1"/>
</dbReference>
<keyword evidence="11 12" id="KW-0998">Cell outer membrane</keyword>
<keyword evidence="19" id="KW-1185">Reference proteome</keyword>
<evidence type="ECO:0000256" key="5">
    <source>
        <dbReference type="ARBA" id="ARBA00022692"/>
    </source>
</evidence>
<dbReference type="PROSITE" id="PS52016">
    <property type="entry name" value="TONB_DEPENDENT_REC_3"/>
    <property type="match status" value="1"/>
</dbReference>
<dbReference type="Proteomes" id="UP000663918">
    <property type="component" value="Chromosome"/>
</dbReference>
<evidence type="ECO:0000259" key="16">
    <source>
        <dbReference type="Pfam" id="PF00593"/>
    </source>
</evidence>
<accession>A0A975GXW3</accession>
<keyword evidence="3 12" id="KW-1134">Transmembrane beta strand</keyword>
<dbReference type="RefSeq" id="WP_207868579.1">
    <property type="nucleotide sequence ID" value="NZ_CP062222.1"/>
</dbReference>
<evidence type="ECO:0000313" key="19">
    <source>
        <dbReference type="Proteomes" id="UP000663918"/>
    </source>
</evidence>
<keyword evidence="18" id="KW-0675">Receptor</keyword>
<gene>
    <name evidence="18" type="ORF">IFJ75_12815</name>
</gene>
<dbReference type="AlphaFoldDB" id="A0A975GXW3"/>
<evidence type="ECO:0000256" key="4">
    <source>
        <dbReference type="ARBA" id="ARBA00022496"/>
    </source>
</evidence>
<sequence>MAGELENRPDTGEAIQTQAPAARPPAAAPAEAVFSTGVARGRDRLDSATSTSALRQNEIQLLGARSLADIIRNIPGIRTESSTGDGNSAYTIRGLPLASSGSKYMQIQEDGLPVLEFGDFFNVASDIFIRADFNLAAIEAIRGGSSSTFASNSPGGVINLLSRTGDVKGGAIQVTTGLDYDTNRVDFDYGAPLSDTLRFHIGGFYRSGEGPRDVGYDAFEGGQLKFNLTKTFTGGYVRLSGKYLDDKSPQYLSGPVRITGTNDDPNFESYPGYDVRHDSMLSGYLPGVITLDGSNNATVIPMSTGMNAEVKSIGVESQFTVADWTITQRARYSQISGGTTRNLISAVYSGAALPASLGAGTGTFRYATGPNAGQVITNLGTINGNGLVVASSLNRIDATKLDNFINDIRASRAFDVGGNELTVTAGLYNSIQNLGSDWLYGNHIQVVGADGTSALIDWTNAGGIPQTQGGYLGFNRSGATAFYRRKYDVEYNIVAPYGSLNYRVGRFSVGGSLRWDQGDVSGQLYGADLGGGRVGIMGYDFNGDGVISVAESRTAFTPLGTPAPVDYDYGYLSYSTGVNFRVAEPFAVFARYSRGARAAADKVLYSSKVSTVDGSMPDEADGYDIVEQLEGGFKYRRANLTLNVTGFSADTEDTNVQAGAITTDRNYTAYGVEAEGGYQHGPFSLTAGVTWTQAEIVDDKLNPTVNGMVPRRQPDFLYQATPQYQNRWVTVGANLIGATSSYATDNDIMTVPGYLLVNAFLQYRPVERVQLMLNANNLFDEVAWIEITTPSVPANGVGLGRAANGRTISLSARMDF</sequence>
<protein>
    <submittedName>
        <fullName evidence="18">TonB-dependent receptor</fullName>
    </submittedName>
</protein>
<dbReference type="GO" id="GO:0009279">
    <property type="term" value="C:cell outer membrane"/>
    <property type="evidence" value="ECO:0007669"/>
    <property type="project" value="UniProtKB-SubCell"/>
</dbReference>
<keyword evidence="7" id="KW-0408">Iron</keyword>
<dbReference type="InterPro" id="IPR039426">
    <property type="entry name" value="TonB-dep_rcpt-like"/>
</dbReference>
<evidence type="ECO:0000256" key="7">
    <source>
        <dbReference type="ARBA" id="ARBA00023004"/>
    </source>
</evidence>
<feature type="region of interest" description="Disordered" evidence="15">
    <location>
        <begin position="1"/>
        <end position="28"/>
    </location>
</feature>
<keyword evidence="9 14" id="KW-0798">TonB box</keyword>
<dbReference type="PROSITE" id="PS01156">
    <property type="entry name" value="TONB_DEPENDENT_REC_2"/>
    <property type="match status" value="1"/>
</dbReference>
<dbReference type="SUPFAM" id="SSF56935">
    <property type="entry name" value="Porins"/>
    <property type="match status" value="1"/>
</dbReference>
<feature type="short sequence motif" description="TonB C-terminal box" evidence="13">
    <location>
        <begin position="799"/>
        <end position="816"/>
    </location>
</feature>
<dbReference type="Pfam" id="PF00593">
    <property type="entry name" value="TonB_dep_Rec_b-barrel"/>
    <property type="match status" value="1"/>
</dbReference>
<dbReference type="EMBL" id="CP062222">
    <property type="protein sequence ID" value="QTC93338.1"/>
    <property type="molecule type" value="Genomic_DNA"/>
</dbReference>
<evidence type="ECO:0000256" key="14">
    <source>
        <dbReference type="RuleBase" id="RU003357"/>
    </source>
</evidence>
<dbReference type="GO" id="GO:0015344">
    <property type="term" value="F:siderophore uptake transmembrane transporter activity"/>
    <property type="evidence" value="ECO:0007669"/>
    <property type="project" value="TreeGrafter"/>
</dbReference>
<feature type="domain" description="TonB-dependent receptor plug" evidence="17">
    <location>
        <begin position="45"/>
        <end position="157"/>
    </location>
</feature>
<evidence type="ECO:0000256" key="10">
    <source>
        <dbReference type="ARBA" id="ARBA00023136"/>
    </source>
</evidence>
<feature type="compositionally biased region" description="Basic and acidic residues" evidence="15">
    <location>
        <begin position="1"/>
        <end position="11"/>
    </location>
</feature>
<evidence type="ECO:0000256" key="12">
    <source>
        <dbReference type="PROSITE-ProRule" id="PRU01360"/>
    </source>
</evidence>
<evidence type="ECO:0000256" key="9">
    <source>
        <dbReference type="ARBA" id="ARBA00023077"/>
    </source>
</evidence>
<keyword evidence="10 12" id="KW-0472">Membrane</keyword>
<evidence type="ECO:0000256" key="11">
    <source>
        <dbReference type="ARBA" id="ARBA00023237"/>
    </source>
</evidence>
<evidence type="ECO:0000256" key="8">
    <source>
        <dbReference type="ARBA" id="ARBA00023065"/>
    </source>
</evidence>
<keyword evidence="2 12" id="KW-0813">Transport</keyword>
<dbReference type="InterPro" id="IPR012910">
    <property type="entry name" value="Plug_dom"/>
</dbReference>
<dbReference type="Pfam" id="PF07715">
    <property type="entry name" value="Plug"/>
    <property type="match status" value="1"/>
</dbReference>
<name>A0A975GXW3_9CAUL</name>
<feature type="domain" description="TonB-dependent receptor-like beta-barrel" evidence="16">
    <location>
        <begin position="407"/>
        <end position="778"/>
    </location>
</feature>
<comment type="similarity">
    <text evidence="12 14">Belongs to the TonB-dependent receptor family.</text>
</comment>
<evidence type="ECO:0000256" key="15">
    <source>
        <dbReference type="SAM" id="MobiDB-lite"/>
    </source>
</evidence>
<dbReference type="KEGG" id="bgoe:IFJ75_12815"/>